<accession>A0ABV9H8E1</accession>
<evidence type="ECO:0000313" key="1">
    <source>
        <dbReference type="EMBL" id="MFC4625205.1"/>
    </source>
</evidence>
<reference evidence="2" key="1">
    <citation type="journal article" date="2019" name="Int. J. Syst. Evol. Microbiol.">
        <title>The Global Catalogue of Microorganisms (GCM) 10K type strain sequencing project: providing services to taxonomists for standard genome sequencing and annotation.</title>
        <authorList>
            <consortium name="The Broad Institute Genomics Platform"/>
            <consortium name="The Broad Institute Genome Sequencing Center for Infectious Disease"/>
            <person name="Wu L."/>
            <person name="Ma J."/>
        </authorList>
    </citation>
    <scope>NUCLEOTIDE SEQUENCE [LARGE SCALE GENOMIC DNA]</scope>
    <source>
        <strain evidence="2">CGMCC 1.15731</strain>
    </source>
</reference>
<keyword evidence="2" id="KW-1185">Reference proteome</keyword>
<dbReference type="InterPro" id="IPR029069">
    <property type="entry name" value="HotDog_dom_sf"/>
</dbReference>
<sequence>MTQPVTTIVAPLTTWTGEVIEEWLDYNGHMTEHRYLQVCGEASDHLYGLIGVDFARAEEGAFYTLQTHLVHLKECRLGTPLKVTSEILGHDDKRLHLYHRIFDGAGNLLATGEHLSIHVAHGKSGPASPAMQQKIAEIHAACVGLPLPAGTGSVLHKPLAIHRS</sequence>
<proteinExistence type="predicted"/>
<dbReference type="RefSeq" id="WP_374829552.1">
    <property type="nucleotide sequence ID" value="NZ_JBHEEZ010000001.1"/>
</dbReference>
<evidence type="ECO:0000313" key="2">
    <source>
        <dbReference type="Proteomes" id="UP001596042"/>
    </source>
</evidence>
<protein>
    <submittedName>
        <fullName evidence="1">Thioesterase family protein</fullName>
    </submittedName>
</protein>
<organism evidence="1 2">
    <name type="scientific">Daeguia caeni</name>
    <dbReference type="NCBI Taxonomy" id="439612"/>
    <lineage>
        <taxon>Bacteria</taxon>
        <taxon>Pseudomonadati</taxon>
        <taxon>Pseudomonadota</taxon>
        <taxon>Alphaproteobacteria</taxon>
        <taxon>Hyphomicrobiales</taxon>
        <taxon>Brucellaceae</taxon>
        <taxon>Daeguia</taxon>
    </lineage>
</organism>
<name>A0ABV9H8E1_9HYPH</name>
<dbReference type="Gene3D" id="3.10.129.10">
    <property type="entry name" value="Hotdog Thioesterase"/>
    <property type="match status" value="1"/>
</dbReference>
<dbReference type="Proteomes" id="UP001596042">
    <property type="component" value="Unassembled WGS sequence"/>
</dbReference>
<dbReference type="SUPFAM" id="SSF54637">
    <property type="entry name" value="Thioesterase/thiol ester dehydrase-isomerase"/>
    <property type="match status" value="1"/>
</dbReference>
<dbReference type="Pfam" id="PF13279">
    <property type="entry name" value="4HBT_2"/>
    <property type="match status" value="1"/>
</dbReference>
<dbReference type="EMBL" id="JBHSEL010000053">
    <property type="protein sequence ID" value="MFC4625205.1"/>
    <property type="molecule type" value="Genomic_DNA"/>
</dbReference>
<gene>
    <name evidence="1" type="ORF">ACFO1V_08220</name>
</gene>
<comment type="caution">
    <text evidence="1">The sequence shown here is derived from an EMBL/GenBank/DDBJ whole genome shotgun (WGS) entry which is preliminary data.</text>
</comment>
<dbReference type="CDD" id="cd00586">
    <property type="entry name" value="4HBT"/>
    <property type="match status" value="1"/>
</dbReference>